<dbReference type="PROSITE" id="PS00151">
    <property type="entry name" value="ACYLPHOSPHATASE_2"/>
    <property type="match status" value="1"/>
</dbReference>
<feature type="active site" evidence="5">
    <location>
        <position position="36"/>
    </location>
</feature>
<comment type="similarity">
    <text evidence="1 6">Belongs to the acylphosphatase family.</text>
</comment>
<dbReference type="PANTHER" id="PTHR47268">
    <property type="entry name" value="ACYLPHOSPHATASE"/>
    <property type="match status" value="1"/>
</dbReference>
<dbReference type="SUPFAM" id="SSF54975">
    <property type="entry name" value="Acylphosphatase/BLUF domain-like"/>
    <property type="match status" value="1"/>
</dbReference>
<dbReference type="InterPro" id="IPR001792">
    <property type="entry name" value="Acylphosphatase-like_dom"/>
</dbReference>
<protein>
    <recommendedName>
        <fullName evidence="3 5">acylphosphatase</fullName>
        <ecNumber evidence="2 5">3.6.1.7</ecNumber>
    </recommendedName>
</protein>
<evidence type="ECO:0000313" key="8">
    <source>
        <dbReference type="EMBL" id="GIN63738.1"/>
    </source>
</evidence>
<dbReference type="InterPro" id="IPR020456">
    <property type="entry name" value="Acylphosphatase"/>
</dbReference>
<evidence type="ECO:0000256" key="6">
    <source>
        <dbReference type="RuleBase" id="RU004168"/>
    </source>
</evidence>
<dbReference type="GO" id="GO:0003998">
    <property type="term" value="F:acylphosphatase activity"/>
    <property type="evidence" value="ECO:0007669"/>
    <property type="project" value="UniProtKB-EC"/>
</dbReference>
<dbReference type="OrthoDB" id="9808093at2"/>
<keyword evidence="9" id="KW-1185">Reference proteome</keyword>
<dbReference type="InterPro" id="IPR017968">
    <property type="entry name" value="Acylphosphatase_CS"/>
</dbReference>
<dbReference type="EMBL" id="BORC01000008">
    <property type="protein sequence ID" value="GIN63738.1"/>
    <property type="molecule type" value="Genomic_DNA"/>
</dbReference>
<name>A0A920BVB4_9BACI</name>
<evidence type="ECO:0000256" key="3">
    <source>
        <dbReference type="ARBA" id="ARBA00015991"/>
    </source>
</evidence>
<proteinExistence type="inferred from homology"/>
<dbReference type="PANTHER" id="PTHR47268:SF4">
    <property type="entry name" value="ACYLPHOSPHATASE"/>
    <property type="match status" value="1"/>
</dbReference>
<dbReference type="Gene3D" id="3.30.70.100">
    <property type="match status" value="1"/>
</dbReference>
<evidence type="ECO:0000256" key="4">
    <source>
        <dbReference type="ARBA" id="ARBA00047645"/>
    </source>
</evidence>
<comment type="catalytic activity">
    <reaction evidence="4 5">
        <text>an acyl phosphate + H2O = a carboxylate + phosphate + H(+)</text>
        <dbReference type="Rhea" id="RHEA:14965"/>
        <dbReference type="ChEBI" id="CHEBI:15377"/>
        <dbReference type="ChEBI" id="CHEBI:15378"/>
        <dbReference type="ChEBI" id="CHEBI:29067"/>
        <dbReference type="ChEBI" id="CHEBI:43474"/>
        <dbReference type="ChEBI" id="CHEBI:59918"/>
        <dbReference type="EC" id="3.6.1.7"/>
    </reaction>
</comment>
<dbReference type="Pfam" id="PF00708">
    <property type="entry name" value="Acylphosphatase"/>
    <property type="match status" value="1"/>
</dbReference>
<reference evidence="8" key="1">
    <citation type="submission" date="2021-03" db="EMBL/GenBank/DDBJ databases">
        <title>Antimicrobial resistance genes in bacteria isolated from Japanese honey, and their potential for conferring macrolide and lincosamide resistance in the American foulbrood pathogen Paenibacillus larvae.</title>
        <authorList>
            <person name="Okamoto M."/>
            <person name="Kumagai M."/>
            <person name="Kanamori H."/>
            <person name="Takamatsu D."/>
        </authorList>
    </citation>
    <scope>NUCLEOTIDE SEQUENCE</scope>
    <source>
        <strain evidence="8">J27TS8</strain>
    </source>
</reference>
<dbReference type="PROSITE" id="PS51160">
    <property type="entry name" value="ACYLPHOSPHATASE_3"/>
    <property type="match status" value="1"/>
</dbReference>
<dbReference type="AlphaFoldDB" id="A0A920BVB4"/>
<gene>
    <name evidence="8" type="primary">acyP</name>
    <name evidence="8" type="ORF">J27TS8_37310</name>
</gene>
<evidence type="ECO:0000256" key="2">
    <source>
        <dbReference type="ARBA" id="ARBA00012150"/>
    </source>
</evidence>
<evidence type="ECO:0000313" key="9">
    <source>
        <dbReference type="Proteomes" id="UP000682111"/>
    </source>
</evidence>
<sequence>MVRLHITVSGNVQGVGYRYFAQMKASQFGITGWVRNLSEGGVEIVAVGDRENLEQFMDSLREGNPFSKVTDISFVELEDTEPFHSFKIKY</sequence>
<keyword evidence="5" id="KW-0378">Hydrolase</keyword>
<evidence type="ECO:0000259" key="7">
    <source>
        <dbReference type="PROSITE" id="PS51160"/>
    </source>
</evidence>
<dbReference type="InterPro" id="IPR036046">
    <property type="entry name" value="Acylphosphatase-like_dom_sf"/>
</dbReference>
<evidence type="ECO:0000256" key="5">
    <source>
        <dbReference type="PROSITE-ProRule" id="PRU00520"/>
    </source>
</evidence>
<feature type="domain" description="Acylphosphatase-like" evidence="7">
    <location>
        <begin position="3"/>
        <end position="90"/>
    </location>
</feature>
<dbReference type="EC" id="3.6.1.7" evidence="2 5"/>
<feature type="active site" evidence="5">
    <location>
        <position position="18"/>
    </location>
</feature>
<dbReference type="RefSeq" id="WP_095314525.1">
    <property type="nucleotide sequence ID" value="NZ_BORC01000008.1"/>
</dbReference>
<accession>A0A920BVB4</accession>
<dbReference type="Proteomes" id="UP000682111">
    <property type="component" value="Unassembled WGS sequence"/>
</dbReference>
<organism evidence="8 9">
    <name type="scientific">Robertmurraya siralis</name>
    <dbReference type="NCBI Taxonomy" id="77777"/>
    <lineage>
        <taxon>Bacteria</taxon>
        <taxon>Bacillati</taxon>
        <taxon>Bacillota</taxon>
        <taxon>Bacilli</taxon>
        <taxon>Bacillales</taxon>
        <taxon>Bacillaceae</taxon>
        <taxon>Robertmurraya</taxon>
    </lineage>
</organism>
<evidence type="ECO:0000256" key="1">
    <source>
        <dbReference type="ARBA" id="ARBA00005614"/>
    </source>
</evidence>
<comment type="caution">
    <text evidence="8">The sequence shown here is derived from an EMBL/GenBank/DDBJ whole genome shotgun (WGS) entry which is preliminary data.</text>
</comment>